<feature type="transmembrane region" description="Helical" evidence="5">
    <location>
        <begin position="84"/>
        <end position="106"/>
    </location>
</feature>
<evidence type="ECO:0000256" key="4">
    <source>
        <dbReference type="ARBA" id="ARBA00023136"/>
    </source>
</evidence>
<keyword evidence="2 5" id="KW-0812">Transmembrane</keyword>
<proteinExistence type="predicted"/>
<dbReference type="AlphaFoldDB" id="A0A6N9HEF1"/>
<dbReference type="GO" id="GO:0016020">
    <property type="term" value="C:membrane"/>
    <property type="evidence" value="ECO:0007669"/>
    <property type="project" value="UniProtKB-SubCell"/>
</dbReference>
<dbReference type="EMBL" id="WWCJ01000004">
    <property type="protein sequence ID" value="MYN01894.1"/>
    <property type="molecule type" value="Genomic_DNA"/>
</dbReference>
<keyword evidence="8" id="KW-1185">Reference proteome</keyword>
<feature type="transmembrane region" description="Helical" evidence="5">
    <location>
        <begin position="118"/>
        <end position="141"/>
    </location>
</feature>
<evidence type="ECO:0000313" key="8">
    <source>
        <dbReference type="Proteomes" id="UP000448575"/>
    </source>
</evidence>
<accession>A0A6N9HEF1</accession>
<comment type="subcellular location">
    <subcellularLocation>
        <location evidence="1">Membrane</location>
        <topology evidence="1">Multi-pass membrane protein</topology>
    </subcellularLocation>
</comment>
<evidence type="ECO:0000256" key="1">
    <source>
        <dbReference type="ARBA" id="ARBA00004141"/>
    </source>
</evidence>
<keyword evidence="4 5" id="KW-0472">Membrane</keyword>
<comment type="caution">
    <text evidence="7">The sequence shown here is derived from an EMBL/GenBank/DDBJ whole genome shotgun (WGS) entry which is preliminary data.</text>
</comment>
<dbReference type="RefSeq" id="WP_161024891.1">
    <property type="nucleotide sequence ID" value="NZ_WWCJ01000004.1"/>
</dbReference>
<gene>
    <name evidence="7" type="ORF">GTP41_07245</name>
</gene>
<keyword evidence="3 5" id="KW-1133">Transmembrane helix</keyword>
<dbReference type="Pfam" id="PF04893">
    <property type="entry name" value="Yip1"/>
    <property type="match status" value="1"/>
</dbReference>
<feature type="transmembrane region" description="Helical" evidence="5">
    <location>
        <begin position="170"/>
        <end position="192"/>
    </location>
</feature>
<dbReference type="InterPro" id="IPR006977">
    <property type="entry name" value="Yip1_dom"/>
</dbReference>
<feature type="transmembrane region" description="Helical" evidence="5">
    <location>
        <begin position="204"/>
        <end position="224"/>
    </location>
</feature>
<feature type="transmembrane region" description="Helical" evidence="5">
    <location>
        <begin position="26"/>
        <end position="45"/>
    </location>
</feature>
<protein>
    <recommendedName>
        <fullName evidence="6">Yip1 domain-containing protein</fullName>
    </recommendedName>
</protein>
<evidence type="ECO:0000259" key="6">
    <source>
        <dbReference type="Pfam" id="PF04893"/>
    </source>
</evidence>
<reference evidence="7 8" key="1">
    <citation type="submission" date="2019-12" db="EMBL/GenBank/DDBJ databases">
        <title>Novel species isolated from a subtropical stream in China.</title>
        <authorList>
            <person name="Lu H."/>
        </authorList>
    </citation>
    <scope>NUCLEOTIDE SEQUENCE [LARGE SCALE GENOMIC DNA]</scope>
    <source>
        <strain evidence="7 8">DS3</strain>
    </source>
</reference>
<evidence type="ECO:0000256" key="5">
    <source>
        <dbReference type="SAM" id="Phobius"/>
    </source>
</evidence>
<organism evidence="7 8">
    <name type="scientific">Pseudoduganella guangdongensis</name>
    <dbReference type="NCBI Taxonomy" id="2692179"/>
    <lineage>
        <taxon>Bacteria</taxon>
        <taxon>Pseudomonadati</taxon>
        <taxon>Pseudomonadota</taxon>
        <taxon>Betaproteobacteria</taxon>
        <taxon>Burkholderiales</taxon>
        <taxon>Oxalobacteraceae</taxon>
        <taxon>Telluria group</taxon>
        <taxon>Pseudoduganella</taxon>
    </lineage>
</organism>
<name>A0A6N9HEF1_9BURK</name>
<evidence type="ECO:0000313" key="7">
    <source>
        <dbReference type="EMBL" id="MYN01894.1"/>
    </source>
</evidence>
<evidence type="ECO:0000256" key="3">
    <source>
        <dbReference type="ARBA" id="ARBA00022989"/>
    </source>
</evidence>
<evidence type="ECO:0000256" key="2">
    <source>
        <dbReference type="ARBA" id="ARBA00022692"/>
    </source>
</evidence>
<feature type="domain" description="Yip1" evidence="6">
    <location>
        <begin position="8"/>
        <end position="219"/>
    </location>
</feature>
<dbReference type="Proteomes" id="UP000448575">
    <property type="component" value="Unassembled WGS sequence"/>
</dbReference>
<sequence length="226" mass="24778">MAFAQLTQVFYEPSAAFAALKERPRAWLPIILLWVGALTVMVWYFQTVDMDWMMNNSFPPDMPAEQREAASKAMSRGVMMGMGIAGVLLGTLAVFALYGFYFWLAGKLASMELSFKSGFALAAWASLPGLISVPLTALQIATSKGQLALENAEMLSINYLFVNAAPNTPWFSLASMVKLTDLWFIALCTIGLRAWTGKSTSTCATISALPLVVIYGCWAAWILFKN</sequence>